<reference evidence="2" key="1">
    <citation type="submission" date="2019-08" db="EMBL/GenBank/DDBJ databases">
        <authorList>
            <person name="Kucharzyk K."/>
            <person name="Murdoch R.W."/>
            <person name="Higgins S."/>
            <person name="Loffler F."/>
        </authorList>
    </citation>
    <scope>NUCLEOTIDE SEQUENCE</scope>
</reference>
<protein>
    <submittedName>
        <fullName evidence="2">N-acetyltransferase YodP</fullName>
        <ecNumber evidence="2">2.3.1.-</ecNumber>
    </submittedName>
</protein>
<evidence type="ECO:0000259" key="1">
    <source>
        <dbReference type="PROSITE" id="PS51186"/>
    </source>
</evidence>
<dbReference type="GO" id="GO:0016747">
    <property type="term" value="F:acyltransferase activity, transferring groups other than amino-acyl groups"/>
    <property type="evidence" value="ECO:0007669"/>
    <property type="project" value="InterPro"/>
</dbReference>
<organism evidence="2">
    <name type="scientific">bioreactor metagenome</name>
    <dbReference type="NCBI Taxonomy" id="1076179"/>
    <lineage>
        <taxon>unclassified sequences</taxon>
        <taxon>metagenomes</taxon>
        <taxon>ecological metagenomes</taxon>
    </lineage>
</organism>
<sequence length="116" mass="13106">MNGKVLYKVAILEGKIIGIASADMDTDNLNAEITDCATYPEHRGKGILSNIIYQLEEDLKKMNFITLYSLSRSINPGINMVLSKHNYKYTGRLINNCNICGAFEDMNIWTKNINSR</sequence>
<accession>A0A645EHT3</accession>
<keyword evidence="2" id="KW-0808">Transferase</keyword>
<gene>
    <name evidence="2" type="primary">yodP_3</name>
    <name evidence="2" type="ORF">SDC9_147508</name>
</gene>
<dbReference type="PROSITE" id="PS51186">
    <property type="entry name" value="GNAT"/>
    <property type="match status" value="1"/>
</dbReference>
<name>A0A645EHT3_9ZZZZ</name>
<comment type="caution">
    <text evidence="2">The sequence shown here is derived from an EMBL/GenBank/DDBJ whole genome shotgun (WGS) entry which is preliminary data.</text>
</comment>
<keyword evidence="2" id="KW-0012">Acyltransferase</keyword>
<dbReference type="EMBL" id="VSSQ01046346">
    <property type="protein sequence ID" value="MPN00314.1"/>
    <property type="molecule type" value="Genomic_DNA"/>
</dbReference>
<evidence type="ECO:0000313" key="2">
    <source>
        <dbReference type="EMBL" id="MPN00314.1"/>
    </source>
</evidence>
<dbReference type="Gene3D" id="3.40.630.30">
    <property type="match status" value="1"/>
</dbReference>
<dbReference type="InterPro" id="IPR016181">
    <property type="entry name" value="Acyl_CoA_acyltransferase"/>
</dbReference>
<proteinExistence type="predicted"/>
<dbReference type="EC" id="2.3.1.-" evidence="2"/>
<feature type="domain" description="N-acetyltransferase" evidence="1">
    <location>
        <begin position="1"/>
        <end position="114"/>
    </location>
</feature>
<dbReference type="CDD" id="cd04301">
    <property type="entry name" value="NAT_SF"/>
    <property type="match status" value="1"/>
</dbReference>
<dbReference type="InterPro" id="IPR000182">
    <property type="entry name" value="GNAT_dom"/>
</dbReference>
<dbReference type="Pfam" id="PF00583">
    <property type="entry name" value="Acetyltransf_1"/>
    <property type="match status" value="1"/>
</dbReference>
<dbReference type="AlphaFoldDB" id="A0A645EHT3"/>
<dbReference type="SUPFAM" id="SSF55729">
    <property type="entry name" value="Acyl-CoA N-acyltransferases (Nat)"/>
    <property type="match status" value="1"/>
</dbReference>